<accession>A0A0Q9YJJ4</accession>
<dbReference type="STRING" id="437022.CC99x_02553"/>
<dbReference type="EMBL" id="LKHV02000001">
    <property type="protein sequence ID" value="MCS5708798.1"/>
    <property type="molecule type" value="Genomic_DNA"/>
</dbReference>
<dbReference type="AlphaFoldDB" id="A0A0Q9YJJ4"/>
<evidence type="ECO:0000313" key="3">
    <source>
        <dbReference type="Proteomes" id="UP000051494"/>
    </source>
</evidence>
<reference evidence="2" key="3">
    <citation type="submission" date="2021-06" db="EMBL/GenBank/DDBJ databases">
        <title>Genomic Description and Analysis of Intracellular Bacteria, Candidatus Berkiella cookevillensis and Candidatus Berkiella aquae.</title>
        <authorList>
            <person name="Kidane D.T."/>
            <person name="Mehari Y.T."/>
            <person name="Rice F.C."/>
            <person name="Arivett B.A."/>
            <person name="Farone A.L."/>
            <person name="Berk S.G."/>
            <person name="Farone M.B."/>
        </authorList>
    </citation>
    <scope>NUCLEOTIDE SEQUENCE</scope>
    <source>
        <strain evidence="2">CC99</strain>
    </source>
</reference>
<dbReference type="OrthoDB" id="7068675at2"/>
<organism evidence="1">
    <name type="scientific">Candidatus Berkiella cookevillensis</name>
    <dbReference type="NCBI Taxonomy" id="437022"/>
    <lineage>
        <taxon>Bacteria</taxon>
        <taxon>Pseudomonadati</taxon>
        <taxon>Pseudomonadota</taxon>
        <taxon>Gammaproteobacteria</taxon>
        <taxon>Candidatus Berkiellales</taxon>
        <taxon>Candidatus Berkiellaceae</taxon>
        <taxon>Candidatus Berkiella</taxon>
    </lineage>
</organism>
<sequence>MSNNYISYIKKHQEYFFSTDDVDVTVLRGQLLLEEFLTKIISQFVFNSRFITSSKLTFSQKTHIARAISLDECENSMWTMISSINQLRNELVHKLPSENSDLKLKKLQQLYEKEADGSEFKMVFIEHGQLRGIQFSVVMCIGFLSSFLEEVYRVRNMVNELDKISNPHRYKDRKNEEK</sequence>
<reference evidence="2" key="2">
    <citation type="journal article" date="2016" name="Genome Announc.">
        <title>Draft Genome Sequences of Two Novel Amoeba-Resistant Intranuclear Bacteria, 'Candidatus Berkiella cookevillensis' and 'Candidatus Berkiella aquae'.</title>
        <authorList>
            <person name="Mehari Y.T."/>
            <person name="Arivett B.A."/>
            <person name="Farone A.L."/>
            <person name="Gunderson J.H."/>
            <person name="Farone M.B."/>
        </authorList>
    </citation>
    <scope>NUCLEOTIDE SEQUENCE</scope>
    <source>
        <strain evidence="2">CC99</strain>
    </source>
</reference>
<evidence type="ECO:0000313" key="2">
    <source>
        <dbReference type="EMBL" id="MCS5708798.1"/>
    </source>
</evidence>
<reference evidence="1" key="1">
    <citation type="submission" date="2015-09" db="EMBL/GenBank/DDBJ databases">
        <title>Draft Genome Sequences of Two Novel Amoeba-resistant Intranuclear Bacteria, Candidatus Berkiella cookevillensis and Candidatus Berkiella aquae.</title>
        <authorList>
            <person name="Mehari Y.T."/>
            <person name="Arivett B.A."/>
            <person name="Farone A.L."/>
            <person name="Gunderson J.H."/>
            <person name="Farone M.B."/>
        </authorList>
    </citation>
    <scope>NUCLEOTIDE SEQUENCE [LARGE SCALE GENOMIC DNA]</scope>
    <source>
        <strain evidence="1">CC99</strain>
    </source>
</reference>
<name>A0A0Q9YJJ4_9GAMM</name>
<evidence type="ECO:0008006" key="4">
    <source>
        <dbReference type="Google" id="ProtNLM"/>
    </source>
</evidence>
<keyword evidence="3" id="KW-1185">Reference proteome</keyword>
<protein>
    <recommendedName>
        <fullName evidence="4">Cthe-2314-like HEPN domain-containing protein</fullName>
    </recommendedName>
</protein>
<dbReference type="Proteomes" id="UP000051494">
    <property type="component" value="Unassembled WGS sequence"/>
</dbReference>
<dbReference type="EMBL" id="LKHV01000025">
    <property type="protein sequence ID" value="KRG17204.1"/>
    <property type="molecule type" value="Genomic_DNA"/>
</dbReference>
<dbReference type="RefSeq" id="WP_057625634.1">
    <property type="nucleotide sequence ID" value="NZ_LKHV02000001.1"/>
</dbReference>
<gene>
    <name evidence="2" type="ORF">CC99x_007760</name>
    <name evidence="1" type="ORF">CC99x_02553</name>
</gene>
<evidence type="ECO:0000313" key="1">
    <source>
        <dbReference type="EMBL" id="KRG17204.1"/>
    </source>
</evidence>
<proteinExistence type="predicted"/>
<comment type="caution">
    <text evidence="1">The sequence shown here is derived from an EMBL/GenBank/DDBJ whole genome shotgun (WGS) entry which is preliminary data.</text>
</comment>